<dbReference type="EMBL" id="DXGD01000098">
    <property type="protein sequence ID" value="HIW99019.1"/>
    <property type="molecule type" value="Genomic_DNA"/>
</dbReference>
<feature type="non-terminal residue" evidence="1">
    <location>
        <position position="431"/>
    </location>
</feature>
<proteinExistence type="predicted"/>
<name>A0A9D1S0S6_9MICC</name>
<sequence>MSAEYAPGPASTAPSGPQVLLVTDDESLHEDVALIAAVAAVRLQRCTSWAGVPDAEYAVVMCGADALPPQGRASGPVLLIGSVVGAGPEAGAGSAEGPAAGPPEQTRAQATALTSVQDLWSLASQYTELWPVPLPAAEAWLSEHIGARVSDVAAGTTIAVSGAIGGAGASTVGYLLAAALASRSIPVALIDADAAWGSGLSGLLGEPSQNGAGQGWLSWEEVSGLGEEIAAAQLAASLPRVDGVHVLTRKSAGSAVISPSGDRPGSSWAETVVAAVRAAGRAFDVVVIDVGRRHDVLRALAETLDQHVIVTPGSPRGVLCAREVLAMSADVPASAMVNAGSSADWGAGEVSRALGGVSVLAELPRQRWLSGAGRISEVYDIMRTRRGARIVDDLVQGLGGVLETPARREPLLWRGAFDGSVPAGGPSSSVG</sequence>
<dbReference type="SUPFAM" id="SSF52540">
    <property type="entry name" value="P-loop containing nucleoside triphosphate hydrolases"/>
    <property type="match status" value="1"/>
</dbReference>
<dbReference type="AlphaFoldDB" id="A0A9D1S0S6"/>
<dbReference type="Proteomes" id="UP000824151">
    <property type="component" value="Unassembled WGS sequence"/>
</dbReference>
<reference evidence="1" key="2">
    <citation type="submission" date="2021-04" db="EMBL/GenBank/DDBJ databases">
        <authorList>
            <person name="Gilroy R."/>
        </authorList>
    </citation>
    <scope>NUCLEOTIDE SEQUENCE</scope>
    <source>
        <strain evidence="1">ChiHejej3B27-3195</strain>
    </source>
</reference>
<dbReference type="Gene3D" id="3.40.50.300">
    <property type="entry name" value="P-loop containing nucleotide triphosphate hydrolases"/>
    <property type="match status" value="1"/>
</dbReference>
<gene>
    <name evidence="1" type="ORF">H9871_02640</name>
</gene>
<protein>
    <submittedName>
        <fullName evidence="1">Uncharacterized protein</fullName>
    </submittedName>
</protein>
<accession>A0A9D1S0S6</accession>
<organism evidence="1 2">
    <name type="scientific">Candidatus Nesterenkonia stercoripullorum</name>
    <dbReference type="NCBI Taxonomy" id="2838701"/>
    <lineage>
        <taxon>Bacteria</taxon>
        <taxon>Bacillati</taxon>
        <taxon>Actinomycetota</taxon>
        <taxon>Actinomycetes</taxon>
        <taxon>Micrococcales</taxon>
        <taxon>Micrococcaceae</taxon>
        <taxon>Nesterenkonia</taxon>
    </lineage>
</organism>
<reference evidence="1" key="1">
    <citation type="journal article" date="2021" name="PeerJ">
        <title>Extensive microbial diversity within the chicken gut microbiome revealed by metagenomics and culture.</title>
        <authorList>
            <person name="Gilroy R."/>
            <person name="Ravi A."/>
            <person name="Getino M."/>
            <person name="Pursley I."/>
            <person name="Horton D.L."/>
            <person name="Alikhan N.F."/>
            <person name="Baker D."/>
            <person name="Gharbi K."/>
            <person name="Hall N."/>
            <person name="Watson M."/>
            <person name="Adriaenssens E.M."/>
            <person name="Foster-Nyarko E."/>
            <person name="Jarju S."/>
            <person name="Secka A."/>
            <person name="Antonio M."/>
            <person name="Oren A."/>
            <person name="Chaudhuri R.R."/>
            <person name="La Ragione R."/>
            <person name="Hildebrand F."/>
            <person name="Pallen M.J."/>
        </authorList>
    </citation>
    <scope>NUCLEOTIDE SEQUENCE</scope>
    <source>
        <strain evidence="1">ChiHejej3B27-3195</strain>
    </source>
</reference>
<evidence type="ECO:0000313" key="2">
    <source>
        <dbReference type="Proteomes" id="UP000824151"/>
    </source>
</evidence>
<comment type="caution">
    <text evidence="1">The sequence shown here is derived from an EMBL/GenBank/DDBJ whole genome shotgun (WGS) entry which is preliminary data.</text>
</comment>
<evidence type="ECO:0000313" key="1">
    <source>
        <dbReference type="EMBL" id="HIW99019.1"/>
    </source>
</evidence>
<dbReference type="InterPro" id="IPR027417">
    <property type="entry name" value="P-loop_NTPase"/>
</dbReference>